<dbReference type="PANTHER" id="PTHR19964:SF16">
    <property type="entry name" value="SYNTAXIN-BINDING PROTEIN 4"/>
    <property type="match status" value="1"/>
</dbReference>
<dbReference type="InterPro" id="IPR036034">
    <property type="entry name" value="PDZ_sf"/>
</dbReference>
<feature type="domain" description="PDZ" evidence="3">
    <location>
        <begin position="203"/>
        <end position="277"/>
    </location>
</feature>
<feature type="domain" description="PDZ" evidence="3">
    <location>
        <begin position="37"/>
        <end position="123"/>
    </location>
</feature>
<dbReference type="PROSITE" id="PS50106">
    <property type="entry name" value="PDZ"/>
    <property type="match status" value="2"/>
</dbReference>
<feature type="region of interest" description="Disordered" evidence="2">
    <location>
        <begin position="292"/>
        <end position="314"/>
    </location>
</feature>
<feature type="compositionally biased region" description="Low complexity" evidence="2">
    <location>
        <begin position="164"/>
        <end position="173"/>
    </location>
</feature>
<accession>W5N332</accession>
<dbReference type="STRING" id="7918.ENSLOCP00000015041"/>
<dbReference type="Proteomes" id="UP000018468">
    <property type="component" value="Linkage group LG10"/>
</dbReference>
<dbReference type="Pfam" id="PF00595">
    <property type="entry name" value="PDZ"/>
    <property type="match status" value="2"/>
</dbReference>
<evidence type="ECO:0000259" key="3">
    <source>
        <dbReference type="PROSITE" id="PS50106"/>
    </source>
</evidence>
<dbReference type="GO" id="GO:0008286">
    <property type="term" value="P:insulin receptor signaling pathway"/>
    <property type="evidence" value="ECO:0000318"/>
    <property type="project" value="GO_Central"/>
</dbReference>
<dbReference type="PANTHER" id="PTHR19964">
    <property type="entry name" value="MULTIPLE PDZ DOMAIN PROTEIN"/>
    <property type="match status" value="1"/>
</dbReference>
<keyword evidence="5" id="KW-1185">Reference proteome</keyword>
<organism evidence="4 5">
    <name type="scientific">Lepisosteus oculatus</name>
    <name type="common">Spotted gar</name>
    <dbReference type="NCBI Taxonomy" id="7918"/>
    <lineage>
        <taxon>Eukaryota</taxon>
        <taxon>Metazoa</taxon>
        <taxon>Chordata</taxon>
        <taxon>Craniata</taxon>
        <taxon>Vertebrata</taxon>
        <taxon>Euteleostomi</taxon>
        <taxon>Actinopterygii</taxon>
        <taxon>Neopterygii</taxon>
        <taxon>Holostei</taxon>
        <taxon>Semionotiformes</taxon>
        <taxon>Lepisosteidae</taxon>
        <taxon>Lepisosteus</taxon>
    </lineage>
</organism>
<reference evidence="4" key="3">
    <citation type="submission" date="2025-09" db="UniProtKB">
        <authorList>
            <consortium name="Ensembl"/>
        </authorList>
    </citation>
    <scope>IDENTIFICATION</scope>
</reference>
<evidence type="ECO:0000256" key="1">
    <source>
        <dbReference type="SAM" id="Coils"/>
    </source>
</evidence>
<dbReference type="GeneTree" id="ENSGT00390000002226"/>
<feature type="region of interest" description="Disordered" evidence="2">
    <location>
        <begin position="137"/>
        <end position="178"/>
    </location>
</feature>
<dbReference type="SUPFAM" id="SSF50156">
    <property type="entry name" value="PDZ domain-like"/>
    <property type="match status" value="2"/>
</dbReference>
<protein>
    <submittedName>
        <fullName evidence="4">Syntaxin binding protein 4</fullName>
    </submittedName>
</protein>
<reference evidence="5" key="1">
    <citation type="submission" date="2011-12" db="EMBL/GenBank/DDBJ databases">
        <title>The Draft Genome of Lepisosteus oculatus.</title>
        <authorList>
            <consortium name="The Broad Institute Genome Assembly &amp; Analysis Group"/>
            <consortium name="Computational R&amp;D Group"/>
            <consortium name="and Sequencing Platform"/>
            <person name="Di Palma F."/>
            <person name="Alfoldi J."/>
            <person name="Johnson J."/>
            <person name="Berlin A."/>
            <person name="Gnerre S."/>
            <person name="Jaffe D."/>
            <person name="MacCallum I."/>
            <person name="Young S."/>
            <person name="Walker B.J."/>
            <person name="Lander E.S."/>
            <person name="Lindblad-Toh K."/>
        </authorList>
    </citation>
    <scope>NUCLEOTIDE SEQUENCE [LARGE SCALE GENOMIC DNA]</scope>
</reference>
<dbReference type="Ensembl" id="ENSLOCT00000015070.1">
    <property type="protein sequence ID" value="ENSLOCP00000015041.1"/>
    <property type="gene ID" value="ENSLOCG00000012226.1"/>
</dbReference>
<reference evidence="4" key="2">
    <citation type="submission" date="2025-08" db="UniProtKB">
        <authorList>
            <consortium name="Ensembl"/>
        </authorList>
    </citation>
    <scope>IDENTIFICATION</scope>
</reference>
<dbReference type="SMART" id="SM00228">
    <property type="entry name" value="PDZ"/>
    <property type="match status" value="2"/>
</dbReference>
<evidence type="ECO:0000313" key="5">
    <source>
        <dbReference type="Proteomes" id="UP000018468"/>
    </source>
</evidence>
<feature type="coiled-coil region" evidence="1">
    <location>
        <begin position="484"/>
        <end position="577"/>
    </location>
</feature>
<dbReference type="GO" id="GO:0031410">
    <property type="term" value="C:cytoplasmic vesicle"/>
    <property type="evidence" value="ECO:0000318"/>
    <property type="project" value="GO_Central"/>
</dbReference>
<dbReference type="Gene3D" id="2.30.42.10">
    <property type="match status" value="2"/>
</dbReference>
<name>W5N332_LEPOC</name>
<sequence>MSLLPQSDEAEPERFDGLSLLYWTIMGPHGINRAVQRIEFSDCKKGLGVKVIGGYKEITGEEYGIYIKRILPGGVAALDGRLKPGDLILDVNNMSLGGVTNERAVDILRTASASNHMSLLIARDDESRREFKQLMEKYGSSNSTGSDRSSPTPLAPGKVIETASSSSSSRSTSPQLLSPKDIVTSYSGSYAAPAAPQAMTDSAIQLICVAKGTGLGLNIKGGANRAEGPMVYIQDIVPGGDCHKDGRLKPGDHLVSINKESLIGVTYEEAKSMLTRTKLRPNPTVEIAFIRRRSSSGSGSGPQSPITLQPSVNGNSHLLRPTGLGILSPPVNLIPKMSSTPNTGSETLPSVKLGQSRIVPAKKDQSPVISADCNPSVDPSTANKDLCSIYASRLKLEKLEQALGYLGITPTDAQQQAVRDRLQIDSEGTVAYGDFVQVTRELFKLQLDDSGLSHGITRFASSNLTNLLEPAAHRQVTTSDSEELDEMESLRKDHIEALRQVKKLQDQLNESENLRLQMQEELKKIKQEAKAAVEETRALRTRIHLAEAAQRQARGMEMDYEEVIHLLEAEIAEMKLQLADQPTHAKEETQDLKKRIAVLECQLRKSEGAKKGFEVSTQKLLHFVEVMQEFLSDHQGSLTNFSSANDQKIGMSSSSQAIATRFGRKGPWTVTALALEARELSRSVRAILEVD</sequence>
<dbReference type="CDD" id="cd06698">
    <property type="entry name" value="PDZ1_hSTXBP4-PDZ2_GgSTXBP4-like"/>
    <property type="match status" value="1"/>
</dbReference>
<dbReference type="Bgee" id="ENSLOCG00000012226">
    <property type="expression patterns" value="Expressed in ovary and 10 other cell types or tissues"/>
</dbReference>
<dbReference type="GO" id="GO:0019905">
    <property type="term" value="F:syntaxin binding"/>
    <property type="evidence" value="ECO:0000318"/>
    <property type="project" value="GO_Central"/>
</dbReference>
<dbReference type="EMBL" id="AHAT01000328">
    <property type="status" value="NOT_ANNOTATED_CDS"/>
    <property type="molecule type" value="Genomic_DNA"/>
</dbReference>
<dbReference type="InParanoid" id="W5N332"/>
<evidence type="ECO:0000313" key="4">
    <source>
        <dbReference type="Ensembl" id="ENSLOCP00000015041.1"/>
    </source>
</evidence>
<dbReference type="CDD" id="cd06692">
    <property type="entry name" value="PDZ1_GgSTXBP4-like"/>
    <property type="match status" value="1"/>
</dbReference>
<dbReference type="InterPro" id="IPR051342">
    <property type="entry name" value="PDZ_scaffold"/>
</dbReference>
<dbReference type="eggNOG" id="KOG3528">
    <property type="taxonomic scope" value="Eukaryota"/>
</dbReference>
<dbReference type="OMA" id="SWTHPVT"/>
<evidence type="ECO:0000256" key="2">
    <source>
        <dbReference type="SAM" id="MobiDB-lite"/>
    </source>
</evidence>
<dbReference type="EMBL" id="AHAT01000327">
    <property type="status" value="NOT_ANNOTATED_CDS"/>
    <property type="molecule type" value="Genomic_DNA"/>
</dbReference>
<keyword evidence="1" id="KW-0175">Coiled coil</keyword>
<dbReference type="InterPro" id="IPR001478">
    <property type="entry name" value="PDZ"/>
</dbReference>
<feature type="compositionally biased region" description="Polar residues" evidence="2">
    <location>
        <begin position="302"/>
        <end position="314"/>
    </location>
</feature>
<feature type="compositionally biased region" description="Low complexity" evidence="2">
    <location>
        <begin position="140"/>
        <end position="150"/>
    </location>
</feature>
<proteinExistence type="predicted"/>
<dbReference type="AlphaFoldDB" id="W5N332"/>
<dbReference type="HOGENOM" id="CLU_022133_1_0_1"/>